<sequence>MGTIIEAVYDGETFRPLRRVNIPKGTKVRIIVGETIWDLLDEIEGIPVDVSVEEVLEDVRQSVQ</sequence>
<dbReference type="EMBL" id="CP003651">
    <property type="protein sequence ID" value="AFL95820.1"/>
    <property type="molecule type" value="Genomic_DNA"/>
</dbReference>
<evidence type="ECO:0000256" key="1">
    <source>
        <dbReference type="ARBA" id="ARBA00006615"/>
    </source>
</evidence>
<dbReference type="Gene3D" id="4.10.1150.10">
    <property type="entry name" value="AF2212/PG0164-like"/>
    <property type="match status" value="1"/>
</dbReference>
<comment type="similarity">
    <text evidence="1 3">Belongs to the UPF0165 family.</text>
</comment>
<protein>
    <recommendedName>
        <fullName evidence="3">Antitoxin</fullName>
    </recommendedName>
</protein>
<dbReference type="AlphaFoldDB" id="I3ZVT6"/>
<proteinExistence type="inferred from homology"/>
<reference evidence="4 5" key="1">
    <citation type="journal article" date="2012" name="J. Bacteriol.">
        <title>Complete Genome Sequence of the Hyperthermophilic Archaeon Thermococcus sp. Strain CL1, Isolated from a Paralvinella sp. Polychaete Worm Collected from a Hydrothermal Vent.</title>
        <authorList>
            <person name="Jung J.H."/>
            <person name="Holden J.F."/>
            <person name="Seo D.H."/>
            <person name="Park K.H."/>
            <person name="Shin H."/>
            <person name="Ryu S."/>
            <person name="Lee J.H."/>
            <person name="Park C.S."/>
        </authorList>
    </citation>
    <scope>NUCLEOTIDE SEQUENCE [LARGE SCALE GENOMIC DNA]</scope>
    <source>
        <strain evidence="5">DSM 27260 / KACC 17922 / CL1</strain>
    </source>
</reference>
<dbReference type="STRING" id="163003.CL1_1623"/>
<dbReference type="KEGG" id="thm:CL1_1623"/>
<dbReference type="Proteomes" id="UP000006064">
    <property type="component" value="Chromosome"/>
</dbReference>
<gene>
    <name evidence="4" type="ORF">CL1_1623</name>
</gene>
<comment type="function">
    <text evidence="3">Antitoxin component of a type II toxin-antitoxin (TA) system.</text>
</comment>
<evidence type="ECO:0000256" key="2">
    <source>
        <dbReference type="ARBA" id="ARBA00022649"/>
    </source>
</evidence>
<name>I3ZVT6_THECF</name>
<evidence type="ECO:0000256" key="3">
    <source>
        <dbReference type="RuleBase" id="RU368051"/>
    </source>
</evidence>
<organism evidence="4 5">
    <name type="scientific">Thermococcus cleftensis (strain DSM 27260 / KACC 17922 / CL1)</name>
    <dbReference type="NCBI Taxonomy" id="163003"/>
    <lineage>
        <taxon>Archaea</taxon>
        <taxon>Methanobacteriati</taxon>
        <taxon>Methanobacteriota</taxon>
        <taxon>Thermococci</taxon>
        <taxon>Thermococcales</taxon>
        <taxon>Thermococcaceae</taxon>
        <taxon>Thermococcus</taxon>
    </lineage>
</organism>
<evidence type="ECO:0000313" key="4">
    <source>
        <dbReference type="EMBL" id="AFL95820.1"/>
    </source>
</evidence>
<dbReference type="RefSeq" id="WP_014789451.1">
    <property type="nucleotide sequence ID" value="NC_018015.1"/>
</dbReference>
<dbReference type="GeneID" id="13036925"/>
<evidence type="ECO:0000313" key="5">
    <source>
        <dbReference type="Proteomes" id="UP000006064"/>
    </source>
</evidence>
<dbReference type="InterPro" id="IPR024069">
    <property type="entry name" value="AF2212-like_dom_sf"/>
</dbReference>
<dbReference type="SUPFAM" id="SSF141694">
    <property type="entry name" value="AF2212/PG0164-like"/>
    <property type="match status" value="1"/>
</dbReference>
<keyword evidence="2 3" id="KW-1277">Toxin-antitoxin system</keyword>
<dbReference type="OrthoDB" id="116241at2157"/>
<dbReference type="Pfam" id="PF01954">
    <property type="entry name" value="AF2212-like"/>
    <property type="match status" value="1"/>
</dbReference>
<dbReference type="InterPro" id="IPR008203">
    <property type="entry name" value="AF2212-like"/>
</dbReference>
<dbReference type="HOGENOM" id="CLU_200885_3_1_2"/>
<accession>I3ZVT6</accession>
<keyword evidence="5" id="KW-1185">Reference proteome</keyword>